<keyword evidence="2" id="KW-1003">Cell membrane</keyword>
<name>A0A2M8PGE7_9CHLR</name>
<evidence type="ECO:0000256" key="3">
    <source>
        <dbReference type="ARBA" id="ARBA00022692"/>
    </source>
</evidence>
<dbReference type="Proteomes" id="UP000229681">
    <property type="component" value="Unassembled WGS sequence"/>
</dbReference>
<comment type="caution">
    <text evidence="7">The sequence shown here is derived from an EMBL/GenBank/DDBJ whole genome shotgun (WGS) entry which is preliminary data.</text>
</comment>
<reference evidence="7 8" key="1">
    <citation type="submission" date="2017-11" db="EMBL/GenBank/DDBJ databases">
        <title>Evolution of Phototrophy in the Chloroflexi Phylum Driven by Horizontal Gene Transfer.</title>
        <authorList>
            <person name="Ward L.M."/>
            <person name="Hemp J."/>
            <person name="Shih P.M."/>
            <person name="Mcglynn S.E."/>
            <person name="Fischer W."/>
        </authorList>
    </citation>
    <scope>NUCLEOTIDE SEQUENCE [LARGE SCALE GENOMIC DNA]</scope>
    <source>
        <strain evidence="7">JP3_13</strain>
    </source>
</reference>
<dbReference type="AlphaFoldDB" id="A0A2M8PGE7"/>
<keyword evidence="3 6" id="KW-0812">Transmembrane</keyword>
<feature type="transmembrane region" description="Helical" evidence="6">
    <location>
        <begin position="50"/>
        <end position="67"/>
    </location>
</feature>
<feature type="transmembrane region" description="Helical" evidence="6">
    <location>
        <begin position="143"/>
        <end position="163"/>
    </location>
</feature>
<sequence length="249" mass="25674">MRRSGLIVLLTLIAALGLALLLSVHVLARGIQGAESFVQAAASPAFGTVWAINALVMLAFALFIAQAGRAASRVLLTVLSALLIGGLLLLIISPERAGSAYTALLTGPLSRLNRWASWIDDAIGLTLVALAITLVFKAKLFSLGAEGQIFLGALASGLVALFVQGLPAALHLSLAVGAGALVGTLWGLIPGVLRAYLGANELVATLMLNPIAALFYGLILERIRLPQSGAMASALFPESALLPRLIPAT</sequence>
<evidence type="ECO:0000256" key="6">
    <source>
        <dbReference type="SAM" id="Phobius"/>
    </source>
</evidence>
<evidence type="ECO:0008006" key="9">
    <source>
        <dbReference type="Google" id="ProtNLM"/>
    </source>
</evidence>
<dbReference type="Pfam" id="PF02653">
    <property type="entry name" value="BPD_transp_2"/>
    <property type="match status" value="1"/>
</dbReference>
<accession>A0A2M8PGE7</accession>
<evidence type="ECO:0000313" key="8">
    <source>
        <dbReference type="Proteomes" id="UP000229681"/>
    </source>
</evidence>
<dbReference type="EMBL" id="PGTM01000042">
    <property type="protein sequence ID" value="PJF36614.1"/>
    <property type="molecule type" value="Genomic_DNA"/>
</dbReference>
<organism evidence="7 8">
    <name type="scientific">Candidatus Thermofonsia Clade 1 bacterium</name>
    <dbReference type="NCBI Taxonomy" id="2364210"/>
    <lineage>
        <taxon>Bacteria</taxon>
        <taxon>Bacillati</taxon>
        <taxon>Chloroflexota</taxon>
        <taxon>Candidatus Thermofontia</taxon>
        <taxon>Candidatus Thermofonsia Clade 1</taxon>
    </lineage>
</organism>
<dbReference type="GO" id="GO:0005886">
    <property type="term" value="C:plasma membrane"/>
    <property type="evidence" value="ECO:0007669"/>
    <property type="project" value="UniProtKB-SubCell"/>
</dbReference>
<proteinExistence type="predicted"/>
<evidence type="ECO:0000313" key="7">
    <source>
        <dbReference type="EMBL" id="PJF36614.1"/>
    </source>
</evidence>
<keyword evidence="5 6" id="KW-0472">Membrane</keyword>
<dbReference type="GO" id="GO:0022857">
    <property type="term" value="F:transmembrane transporter activity"/>
    <property type="evidence" value="ECO:0007669"/>
    <property type="project" value="InterPro"/>
</dbReference>
<comment type="subcellular location">
    <subcellularLocation>
        <location evidence="1">Cell membrane</location>
        <topology evidence="1">Multi-pass membrane protein</topology>
    </subcellularLocation>
</comment>
<evidence type="ECO:0000256" key="2">
    <source>
        <dbReference type="ARBA" id="ARBA00022475"/>
    </source>
</evidence>
<protein>
    <recommendedName>
        <fullName evidence="9">ABC transporter permease</fullName>
    </recommendedName>
</protein>
<evidence type="ECO:0000256" key="1">
    <source>
        <dbReference type="ARBA" id="ARBA00004651"/>
    </source>
</evidence>
<feature type="transmembrane region" description="Helical" evidence="6">
    <location>
        <begin position="169"/>
        <end position="189"/>
    </location>
</feature>
<evidence type="ECO:0000256" key="5">
    <source>
        <dbReference type="ARBA" id="ARBA00023136"/>
    </source>
</evidence>
<dbReference type="PANTHER" id="PTHR47089:SF1">
    <property type="entry name" value="GUANOSINE ABC TRANSPORTER PERMEASE PROTEIN NUPP"/>
    <property type="match status" value="1"/>
</dbReference>
<feature type="non-terminal residue" evidence="7">
    <location>
        <position position="249"/>
    </location>
</feature>
<feature type="transmembrane region" description="Helical" evidence="6">
    <location>
        <begin position="115"/>
        <end position="136"/>
    </location>
</feature>
<dbReference type="PANTHER" id="PTHR47089">
    <property type="entry name" value="ABC TRANSPORTER, PERMEASE PROTEIN"/>
    <property type="match status" value="1"/>
</dbReference>
<feature type="transmembrane region" description="Helical" evidence="6">
    <location>
        <begin position="201"/>
        <end position="219"/>
    </location>
</feature>
<feature type="transmembrane region" description="Helical" evidence="6">
    <location>
        <begin position="74"/>
        <end position="92"/>
    </location>
</feature>
<gene>
    <name evidence="7" type="ORF">CUN49_04605</name>
</gene>
<keyword evidence="4 6" id="KW-1133">Transmembrane helix</keyword>
<dbReference type="InterPro" id="IPR001851">
    <property type="entry name" value="ABC_transp_permease"/>
</dbReference>
<evidence type="ECO:0000256" key="4">
    <source>
        <dbReference type="ARBA" id="ARBA00022989"/>
    </source>
</evidence>